<dbReference type="PROSITE" id="PS50143">
    <property type="entry name" value="BIR_REPEAT_2"/>
    <property type="match status" value="1"/>
</dbReference>
<dbReference type="AlphaFoldDB" id="K1R3E0"/>
<organism evidence="1">
    <name type="scientific">Magallana gigas</name>
    <name type="common">Pacific oyster</name>
    <name type="synonym">Crassostrea gigas</name>
    <dbReference type="NCBI Taxonomy" id="29159"/>
    <lineage>
        <taxon>Eukaryota</taxon>
        <taxon>Metazoa</taxon>
        <taxon>Spiralia</taxon>
        <taxon>Lophotrochozoa</taxon>
        <taxon>Mollusca</taxon>
        <taxon>Bivalvia</taxon>
        <taxon>Autobranchia</taxon>
        <taxon>Pteriomorphia</taxon>
        <taxon>Ostreida</taxon>
        <taxon>Ostreoidea</taxon>
        <taxon>Ostreidae</taxon>
        <taxon>Magallana</taxon>
    </lineage>
</organism>
<dbReference type="CDD" id="cd00022">
    <property type="entry name" value="BIR"/>
    <property type="match status" value="1"/>
</dbReference>
<dbReference type="InterPro" id="IPR001370">
    <property type="entry name" value="BIR_rpt"/>
</dbReference>
<gene>
    <name evidence="1" type="ORF">CGI_10009390</name>
</gene>
<dbReference type="InterPro" id="IPR050784">
    <property type="entry name" value="IAP"/>
</dbReference>
<dbReference type="HOGENOM" id="CLU_147593_0_0_1"/>
<proteinExistence type="predicted"/>
<dbReference type="Gene3D" id="1.10.1170.10">
    <property type="entry name" value="Inhibitor Of Apoptosis Protein (2mihbC-IAP-1), Chain A"/>
    <property type="match status" value="1"/>
</dbReference>
<dbReference type="InParanoid" id="K1R3E0"/>
<evidence type="ECO:0000313" key="1">
    <source>
        <dbReference type="EMBL" id="EKC35665.1"/>
    </source>
</evidence>
<accession>K1R3E0</accession>
<protein>
    <submittedName>
        <fullName evidence="1">Putative apoptosis inhibitor ORF99</fullName>
    </submittedName>
</protein>
<dbReference type="Pfam" id="PF00653">
    <property type="entry name" value="BIR"/>
    <property type="match status" value="1"/>
</dbReference>
<dbReference type="SUPFAM" id="SSF57924">
    <property type="entry name" value="Inhibitor of apoptosis (IAP) repeat"/>
    <property type="match status" value="1"/>
</dbReference>
<sequence>MAQRLETDSCPARPRSAGTAGFSMSLPRVYDYRSKQRPQADSLFQSVPPPPPLMSTETYLWKYPEYRFYDLRFASFESWPKFLRGPYRKDLARAGFVYTQTGDKVTCFCCGITLSQWEPFDDAYREHIRWARNCQYARMVCDVQCSD</sequence>
<dbReference type="PANTHER" id="PTHR10044">
    <property type="entry name" value="INHIBITOR OF APOPTOSIS"/>
    <property type="match status" value="1"/>
</dbReference>
<dbReference type="EMBL" id="JH816164">
    <property type="protein sequence ID" value="EKC35665.1"/>
    <property type="molecule type" value="Genomic_DNA"/>
</dbReference>
<reference evidence="1" key="1">
    <citation type="journal article" date="2012" name="Nature">
        <title>The oyster genome reveals stress adaptation and complexity of shell formation.</title>
        <authorList>
            <person name="Zhang G."/>
            <person name="Fang X."/>
            <person name="Guo X."/>
            <person name="Li L."/>
            <person name="Luo R."/>
            <person name="Xu F."/>
            <person name="Yang P."/>
            <person name="Zhang L."/>
            <person name="Wang X."/>
            <person name="Qi H."/>
            <person name="Xiong Z."/>
            <person name="Que H."/>
            <person name="Xie Y."/>
            <person name="Holland P.W."/>
            <person name="Paps J."/>
            <person name="Zhu Y."/>
            <person name="Wu F."/>
            <person name="Chen Y."/>
            <person name="Wang J."/>
            <person name="Peng C."/>
            <person name="Meng J."/>
            <person name="Yang L."/>
            <person name="Liu J."/>
            <person name="Wen B."/>
            <person name="Zhang N."/>
            <person name="Huang Z."/>
            <person name="Zhu Q."/>
            <person name="Feng Y."/>
            <person name="Mount A."/>
            <person name="Hedgecock D."/>
            <person name="Xu Z."/>
            <person name="Liu Y."/>
            <person name="Domazet-Loso T."/>
            <person name="Du Y."/>
            <person name="Sun X."/>
            <person name="Zhang S."/>
            <person name="Liu B."/>
            <person name="Cheng P."/>
            <person name="Jiang X."/>
            <person name="Li J."/>
            <person name="Fan D."/>
            <person name="Wang W."/>
            <person name="Fu W."/>
            <person name="Wang T."/>
            <person name="Wang B."/>
            <person name="Zhang J."/>
            <person name="Peng Z."/>
            <person name="Li Y."/>
            <person name="Li N."/>
            <person name="Wang J."/>
            <person name="Chen M."/>
            <person name="He Y."/>
            <person name="Tan F."/>
            <person name="Song X."/>
            <person name="Zheng Q."/>
            <person name="Huang R."/>
            <person name="Yang H."/>
            <person name="Du X."/>
            <person name="Chen L."/>
            <person name="Yang M."/>
            <person name="Gaffney P.M."/>
            <person name="Wang S."/>
            <person name="Luo L."/>
            <person name="She Z."/>
            <person name="Ming Y."/>
            <person name="Huang W."/>
            <person name="Zhang S."/>
            <person name="Huang B."/>
            <person name="Zhang Y."/>
            <person name="Qu T."/>
            <person name="Ni P."/>
            <person name="Miao G."/>
            <person name="Wang J."/>
            <person name="Wang Q."/>
            <person name="Steinberg C.E."/>
            <person name="Wang H."/>
            <person name="Li N."/>
            <person name="Qian L."/>
            <person name="Zhang G."/>
            <person name="Li Y."/>
            <person name="Yang H."/>
            <person name="Liu X."/>
            <person name="Wang J."/>
            <person name="Yin Y."/>
            <person name="Wang J."/>
        </authorList>
    </citation>
    <scope>NUCLEOTIDE SEQUENCE [LARGE SCALE GENOMIC DNA]</scope>
    <source>
        <strain evidence="1">05x7-T-G4-1.051#20</strain>
    </source>
</reference>
<dbReference type="SMART" id="SM00238">
    <property type="entry name" value="BIR"/>
    <property type="match status" value="1"/>
</dbReference>
<name>K1R3E0_MAGGI</name>